<name>A0A7W5UJW8_9BACT</name>
<reference evidence="3 4" key="1">
    <citation type="submission" date="2020-08" db="EMBL/GenBank/DDBJ databases">
        <title>Genomic Encyclopedia of Type Strains, Phase IV (KMG-IV): sequencing the most valuable type-strain genomes for metagenomic binning, comparative biology and taxonomic classification.</title>
        <authorList>
            <person name="Goeker M."/>
        </authorList>
    </citation>
    <scope>NUCLEOTIDE SEQUENCE [LARGE SCALE GENOMIC DNA]</scope>
    <source>
        <strain evidence="3 4">DSM 22548</strain>
    </source>
</reference>
<dbReference type="EMBL" id="JACICA010000005">
    <property type="protein sequence ID" value="MBB3702802.1"/>
    <property type="molecule type" value="Genomic_DNA"/>
</dbReference>
<sequence>MQYLCSREIEKERTVLRKLLTLLFFVPLLSMAQERDTLAVDSLEVDTTAETLLTGTLQERLQRLLADELLQRTQVGIYVYDLTADSALFRYNEQQTMRPGSCQKLLTAVTALSQLGVDYNYSTSLLMDGTIAERVLTGNLYVRAGFDPLFSRDDLLAFVNAVREQGIDTLRGNIILDLSMKDTQKYGWGWCWDDDNPVLTPLLFNGKDTFAEHFAELLAEGGIVVEGNILSGRIGANVTTLVTRKHTIDQILFRMMKESNNLYAESMFYQVGAQSGRAYADRRRATERLQRFVRLIGLDPAHYQFADGSGLSLYNYASPELLLRLLRYAYQHQDIYNHLLPSLPIAGQDGTLRRRMRGGTAYDNVRAKTGTLEGVSTLCGYAQAANGHHLAFALFNQGTILSSQARRFQDKVCQEMTK</sequence>
<evidence type="ECO:0000313" key="3">
    <source>
        <dbReference type="EMBL" id="MBB3702802.1"/>
    </source>
</evidence>
<keyword evidence="3" id="KW-0121">Carboxypeptidase</keyword>
<dbReference type="AlphaFoldDB" id="A0A7W5UJW8"/>
<keyword evidence="3" id="KW-0645">Protease</keyword>
<dbReference type="InterPro" id="IPR012338">
    <property type="entry name" value="Beta-lactam/transpept-like"/>
</dbReference>
<proteinExistence type="inferred from homology"/>
<dbReference type="RefSeq" id="WP_244957446.1">
    <property type="nucleotide sequence ID" value="NZ_JACICA010000005.1"/>
</dbReference>
<protein>
    <submittedName>
        <fullName evidence="3">D-alanyl-D-alanine carboxypeptidase/D-alanyl-D-alanine-endopeptidase (Penicillin-binding protein 4)</fullName>
        <ecNumber evidence="3">3.4.16.4</ecNumber>
        <ecNumber evidence="3">3.4.21.-</ecNumber>
    </submittedName>
</protein>
<dbReference type="Proteomes" id="UP000541425">
    <property type="component" value="Unassembled WGS sequence"/>
</dbReference>
<dbReference type="EC" id="3.4.16.4" evidence="3"/>
<evidence type="ECO:0000256" key="2">
    <source>
        <dbReference type="ARBA" id="ARBA00022801"/>
    </source>
</evidence>
<dbReference type="GO" id="GO:0000270">
    <property type="term" value="P:peptidoglycan metabolic process"/>
    <property type="evidence" value="ECO:0007669"/>
    <property type="project" value="TreeGrafter"/>
</dbReference>
<dbReference type="NCBIfam" id="TIGR00666">
    <property type="entry name" value="PBP4"/>
    <property type="match status" value="1"/>
</dbReference>
<dbReference type="GO" id="GO:0009002">
    <property type="term" value="F:serine-type D-Ala-D-Ala carboxypeptidase activity"/>
    <property type="evidence" value="ECO:0007669"/>
    <property type="project" value="UniProtKB-EC"/>
</dbReference>
<dbReference type="PANTHER" id="PTHR30023:SF0">
    <property type="entry name" value="PENICILLIN-SENSITIVE CARBOXYPEPTIDASE A"/>
    <property type="match status" value="1"/>
</dbReference>
<keyword evidence="2 3" id="KW-0378">Hydrolase</keyword>
<dbReference type="Gene3D" id="3.50.80.20">
    <property type="entry name" value="D-Ala-D-Ala carboxypeptidase C, peptidase S13"/>
    <property type="match status" value="1"/>
</dbReference>
<dbReference type="SUPFAM" id="SSF56601">
    <property type="entry name" value="beta-lactamase/transpeptidase-like"/>
    <property type="match status" value="1"/>
</dbReference>
<dbReference type="EC" id="3.4.21.-" evidence="3"/>
<accession>A0A7W5UJW8</accession>
<dbReference type="PANTHER" id="PTHR30023">
    <property type="entry name" value="D-ALANYL-D-ALANINE CARBOXYPEPTIDASE"/>
    <property type="match status" value="1"/>
</dbReference>
<dbReference type="Pfam" id="PF02113">
    <property type="entry name" value="Peptidase_S13"/>
    <property type="match status" value="2"/>
</dbReference>
<dbReference type="InterPro" id="IPR000667">
    <property type="entry name" value="Peptidase_S13"/>
</dbReference>
<dbReference type="PRINTS" id="PR00922">
    <property type="entry name" value="DADACBPTASE3"/>
</dbReference>
<evidence type="ECO:0000313" key="4">
    <source>
        <dbReference type="Proteomes" id="UP000541425"/>
    </source>
</evidence>
<dbReference type="Gene3D" id="3.40.710.10">
    <property type="entry name" value="DD-peptidase/beta-lactamase superfamily"/>
    <property type="match status" value="2"/>
</dbReference>
<organism evidence="3 4">
    <name type="scientific">Alloprevotella rava</name>
    <dbReference type="NCBI Taxonomy" id="671218"/>
    <lineage>
        <taxon>Bacteria</taxon>
        <taxon>Pseudomonadati</taxon>
        <taxon>Bacteroidota</taxon>
        <taxon>Bacteroidia</taxon>
        <taxon>Bacteroidales</taxon>
        <taxon>Prevotellaceae</taxon>
        <taxon>Alloprevotella</taxon>
    </lineage>
</organism>
<comment type="similarity">
    <text evidence="1">Belongs to the peptidase S13 family.</text>
</comment>
<comment type="caution">
    <text evidence="3">The sequence shown here is derived from an EMBL/GenBank/DDBJ whole genome shotgun (WGS) entry which is preliminary data.</text>
</comment>
<gene>
    <name evidence="3" type="ORF">FHS60_001271</name>
</gene>
<dbReference type="GO" id="GO:0006508">
    <property type="term" value="P:proteolysis"/>
    <property type="evidence" value="ECO:0007669"/>
    <property type="project" value="InterPro"/>
</dbReference>
<evidence type="ECO:0000256" key="1">
    <source>
        <dbReference type="ARBA" id="ARBA00006096"/>
    </source>
</evidence>